<evidence type="ECO:0000313" key="2">
    <source>
        <dbReference type="EMBL" id="RDX93656.1"/>
    </source>
</evidence>
<keyword evidence="1" id="KW-0472">Membrane</keyword>
<evidence type="ECO:0000313" key="3">
    <source>
        <dbReference type="Proteomes" id="UP000257109"/>
    </source>
</evidence>
<keyword evidence="3" id="KW-1185">Reference proteome</keyword>
<reference evidence="2" key="1">
    <citation type="submission" date="2018-05" db="EMBL/GenBank/DDBJ databases">
        <title>Draft genome of Mucuna pruriens seed.</title>
        <authorList>
            <person name="Nnadi N.E."/>
            <person name="Vos R."/>
            <person name="Hasami M.H."/>
            <person name="Devisetty U.K."/>
            <person name="Aguiy J.C."/>
        </authorList>
    </citation>
    <scope>NUCLEOTIDE SEQUENCE [LARGE SCALE GENOMIC DNA]</scope>
    <source>
        <strain evidence="2">JCA_2017</strain>
    </source>
</reference>
<dbReference type="AlphaFoldDB" id="A0A371GT63"/>
<organism evidence="2 3">
    <name type="scientific">Mucuna pruriens</name>
    <name type="common">Velvet bean</name>
    <name type="synonym">Dolichos pruriens</name>
    <dbReference type="NCBI Taxonomy" id="157652"/>
    <lineage>
        <taxon>Eukaryota</taxon>
        <taxon>Viridiplantae</taxon>
        <taxon>Streptophyta</taxon>
        <taxon>Embryophyta</taxon>
        <taxon>Tracheophyta</taxon>
        <taxon>Spermatophyta</taxon>
        <taxon>Magnoliopsida</taxon>
        <taxon>eudicotyledons</taxon>
        <taxon>Gunneridae</taxon>
        <taxon>Pentapetalae</taxon>
        <taxon>rosids</taxon>
        <taxon>fabids</taxon>
        <taxon>Fabales</taxon>
        <taxon>Fabaceae</taxon>
        <taxon>Papilionoideae</taxon>
        <taxon>50 kb inversion clade</taxon>
        <taxon>NPAAA clade</taxon>
        <taxon>indigoferoid/millettioid clade</taxon>
        <taxon>Phaseoleae</taxon>
        <taxon>Mucuna</taxon>
    </lineage>
</organism>
<gene>
    <name evidence="2" type="ORF">CR513_24052</name>
</gene>
<name>A0A371GT63_MUCPR</name>
<accession>A0A371GT63</accession>
<proteinExistence type="predicted"/>
<sequence>MKFVKNDVVRVRLHGNKIVATKVIQITKHVIDKDSNRQYSLLWSFSVELRRTCAENTCKIQLDIPTQNLEPIFDRYYMCLYGYRKTFKAICRPFIKVDVRHMKNKYNRQLLFVSTRTFMTFIYCFFFAIIKPKSKDP</sequence>
<dbReference type="OrthoDB" id="1746950at2759"/>
<feature type="transmembrane region" description="Helical" evidence="1">
    <location>
        <begin position="110"/>
        <end position="130"/>
    </location>
</feature>
<dbReference type="EMBL" id="QJKJ01004561">
    <property type="protein sequence ID" value="RDX93656.1"/>
    <property type="molecule type" value="Genomic_DNA"/>
</dbReference>
<evidence type="ECO:0000256" key="1">
    <source>
        <dbReference type="SAM" id="Phobius"/>
    </source>
</evidence>
<keyword evidence="1" id="KW-1133">Transmembrane helix</keyword>
<keyword evidence="1" id="KW-0812">Transmembrane</keyword>
<dbReference type="Proteomes" id="UP000257109">
    <property type="component" value="Unassembled WGS sequence"/>
</dbReference>
<feature type="non-terminal residue" evidence="2">
    <location>
        <position position="1"/>
    </location>
</feature>
<comment type="caution">
    <text evidence="2">The sequence shown here is derived from an EMBL/GenBank/DDBJ whole genome shotgun (WGS) entry which is preliminary data.</text>
</comment>
<protein>
    <submittedName>
        <fullName evidence="2">Uncharacterized protein</fullName>
    </submittedName>
</protein>